<dbReference type="SUPFAM" id="SSF54292">
    <property type="entry name" value="2Fe-2S ferredoxin-like"/>
    <property type="match status" value="1"/>
</dbReference>
<dbReference type="Proteomes" id="UP001596364">
    <property type="component" value="Unassembled WGS sequence"/>
</dbReference>
<dbReference type="CDD" id="cd00207">
    <property type="entry name" value="fer2"/>
    <property type="match status" value="1"/>
</dbReference>
<accession>A0ABW1XJ99</accession>
<evidence type="ECO:0000259" key="2">
    <source>
        <dbReference type="PROSITE" id="PS51085"/>
    </source>
</evidence>
<gene>
    <name evidence="3" type="primary">yfaE</name>
    <name evidence="3" type="ORF">ACFP85_07645</name>
</gene>
<evidence type="ECO:0000256" key="1">
    <source>
        <dbReference type="ARBA" id="ARBA00023075"/>
    </source>
</evidence>
<dbReference type="InterPro" id="IPR006058">
    <property type="entry name" value="2Fe2S_fd_BS"/>
</dbReference>
<organism evidence="3 4">
    <name type="scientific">Pseudobowmanella zhangzhouensis</name>
    <dbReference type="NCBI Taxonomy" id="1537679"/>
    <lineage>
        <taxon>Bacteria</taxon>
        <taxon>Pseudomonadati</taxon>
        <taxon>Pseudomonadota</taxon>
        <taxon>Gammaproteobacteria</taxon>
        <taxon>Alteromonadales</taxon>
        <taxon>Alteromonadaceae</taxon>
    </lineage>
</organism>
<dbReference type="Pfam" id="PF00111">
    <property type="entry name" value="Fer2"/>
    <property type="match status" value="1"/>
</dbReference>
<dbReference type="EMBL" id="JBHSUS010000001">
    <property type="protein sequence ID" value="MFC6440018.1"/>
    <property type="molecule type" value="Genomic_DNA"/>
</dbReference>
<keyword evidence="1" id="KW-0830">Ubiquinone</keyword>
<reference evidence="4" key="1">
    <citation type="journal article" date="2019" name="Int. J. Syst. Evol. Microbiol.">
        <title>The Global Catalogue of Microorganisms (GCM) 10K type strain sequencing project: providing services to taxonomists for standard genome sequencing and annotation.</title>
        <authorList>
            <consortium name="The Broad Institute Genomics Platform"/>
            <consortium name="The Broad Institute Genome Sequencing Center for Infectious Disease"/>
            <person name="Wu L."/>
            <person name="Ma J."/>
        </authorList>
    </citation>
    <scope>NUCLEOTIDE SEQUENCE [LARGE SCALE GENOMIC DNA]</scope>
    <source>
        <strain evidence="4">CGMCC 1.16031</strain>
    </source>
</reference>
<evidence type="ECO:0000313" key="4">
    <source>
        <dbReference type="Proteomes" id="UP001596364"/>
    </source>
</evidence>
<dbReference type="Gene3D" id="3.10.20.30">
    <property type="match status" value="1"/>
</dbReference>
<dbReference type="PROSITE" id="PS51085">
    <property type="entry name" value="2FE2S_FER_2"/>
    <property type="match status" value="1"/>
</dbReference>
<name>A0ABW1XJ99_9ALTE</name>
<dbReference type="InterPro" id="IPR036010">
    <property type="entry name" value="2Fe-2S_ferredoxin-like_sf"/>
</dbReference>
<dbReference type="InterPro" id="IPR001041">
    <property type="entry name" value="2Fe-2S_ferredoxin-type"/>
</dbReference>
<dbReference type="PROSITE" id="PS00197">
    <property type="entry name" value="2FE2S_FER_1"/>
    <property type="match status" value="1"/>
</dbReference>
<feature type="domain" description="2Fe-2S ferredoxin-type" evidence="2">
    <location>
        <begin position="7"/>
        <end position="88"/>
    </location>
</feature>
<dbReference type="NCBIfam" id="NF007985">
    <property type="entry name" value="PRK10713.1"/>
    <property type="match status" value="1"/>
</dbReference>
<dbReference type="RefSeq" id="WP_131256897.1">
    <property type="nucleotide sequence ID" value="NZ_JBHSUS010000001.1"/>
</dbReference>
<keyword evidence="4" id="KW-1185">Reference proteome</keyword>
<proteinExistence type="predicted"/>
<comment type="caution">
    <text evidence="3">The sequence shown here is derived from an EMBL/GenBank/DDBJ whole genome shotgun (WGS) entry which is preliminary data.</text>
</comment>
<sequence length="88" mass="9996">MTQRKTCLIKVVSHGDIEQHPEHTVLQALEAQRLDVHYHCREGFCGACRTRLLSGEVDYVIEPLAYINDDEILPCCCRAVTDIELELA</sequence>
<evidence type="ECO:0000313" key="3">
    <source>
        <dbReference type="EMBL" id="MFC6440018.1"/>
    </source>
</evidence>
<dbReference type="InterPro" id="IPR012675">
    <property type="entry name" value="Beta-grasp_dom_sf"/>
</dbReference>
<protein>
    <submittedName>
        <fullName evidence="3">Class I ribonucleotide reductase maintenance protein YfaE</fullName>
    </submittedName>
</protein>